<keyword evidence="2" id="KW-0808">Transferase</keyword>
<gene>
    <name evidence="2" type="ORF">G2W53_020817</name>
</gene>
<protein>
    <submittedName>
        <fullName evidence="2">Putative serine/threonine-protein kinase</fullName>
    </submittedName>
</protein>
<accession>A0A834TI74</accession>
<dbReference type="OrthoDB" id="1875420at2759"/>
<keyword evidence="3" id="KW-1185">Reference proteome</keyword>
<evidence type="ECO:0000313" key="2">
    <source>
        <dbReference type="EMBL" id="KAF7822673.1"/>
    </source>
</evidence>
<organism evidence="2 3">
    <name type="scientific">Senna tora</name>
    <dbReference type="NCBI Taxonomy" id="362788"/>
    <lineage>
        <taxon>Eukaryota</taxon>
        <taxon>Viridiplantae</taxon>
        <taxon>Streptophyta</taxon>
        <taxon>Embryophyta</taxon>
        <taxon>Tracheophyta</taxon>
        <taxon>Spermatophyta</taxon>
        <taxon>Magnoliopsida</taxon>
        <taxon>eudicotyledons</taxon>
        <taxon>Gunneridae</taxon>
        <taxon>Pentapetalae</taxon>
        <taxon>rosids</taxon>
        <taxon>fabids</taxon>
        <taxon>Fabales</taxon>
        <taxon>Fabaceae</taxon>
        <taxon>Caesalpinioideae</taxon>
        <taxon>Cassia clade</taxon>
        <taxon>Senna</taxon>
    </lineage>
</organism>
<dbReference type="PANTHER" id="PTHR33785:SF5">
    <property type="entry name" value="SERINE_ARGININE REPETITIVE MATRIX PROTEIN"/>
    <property type="match status" value="1"/>
</dbReference>
<proteinExistence type="predicted"/>
<feature type="region of interest" description="Disordered" evidence="1">
    <location>
        <begin position="64"/>
        <end position="189"/>
    </location>
</feature>
<evidence type="ECO:0000313" key="3">
    <source>
        <dbReference type="Proteomes" id="UP000634136"/>
    </source>
</evidence>
<comment type="caution">
    <text evidence="2">The sequence shown here is derived from an EMBL/GenBank/DDBJ whole genome shotgun (WGS) entry which is preliminary data.</text>
</comment>
<name>A0A834TI74_9FABA</name>
<dbReference type="GO" id="GO:0016301">
    <property type="term" value="F:kinase activity"/>
    <property type="evidence" value="ECO:0007669"/>
    <property type="project" value="UniProtKB-KW"/>
</dbReference>
<dbReference type="Proteomes" id="UP000634136">
    <property type="component" value="Unassembled WGS sequence"/>
</dbReference>
<evidence type="ECO:0000256" key="1">
    <source>
        <dbReference type="SAM" id="MobiDB-lite"/>
    </source>
</evidence>
<reference evidence="2" key="1">
    <citation type="submission" date="2020-09" db="EMBL/GenBank/DDBJ databases">
        <title>Genome-Enabled Discovery of Anthraquinone Biosynthesis in Senna tora.</title>
        <authorList>
            <person name="Kang S.-H."/>
            <person name="Pandey R.P."/>
            <person name="Lee C.-M."/>
            <person name="Sim J.-S."/>
            <person name="Jeong J.-T."/>
            <person name="Choi B.-S."/>
            <person name="Jung M."/>
            <person name="Ginzburg D."/>
            <person name="Zhao K."/>
            <person name="Won S.Y."/>
            <person name="Oh T.-J."/>
            <person name="Yu Y."/>
            <person name="Kim N.-H."/>
            <person name="Lee O.R."/>
            <person name="Lee T.-H."/>
            <person name="Bashyal P."/>
            <person name="Kim T.-S."/>
            <person name="Lee W.-H."/>
            <person name="Kawkins C."/>
            <person name="Kim C.-K."/>
            <person name="Kim J.S."/>
            <person name="Ahn B.O."/>
            <person name="Rhee S.Y."/>
            <person name="Sohng J.K."/>
        </authorList>
    </citation>
    <scope>NUCLEOTIDE SEQUENCE</scope>
    <source>
        <tissue evidence="2">Leaf</tissue>
    </source>
</reference>
<sequence>MDLNEGTSFCRDEKVEAMDLLEEFWFFDNLLNTRKPKMMMPRCYSDPCPSSALETHHVHVNMKHCDNNGAQEDDDDDDQKESRNRRLMRQPSDPTVLQAADFSTEMKQVKKSSESNNNGRRSKLLRTPSLPPSIGREDKFQVCDHRNGRSPKHPSLSSHIDTFPPKQTSKSYSIPRSRTYREGESSMSREGIREMRRRYLKQRTMRKSLSDLEFEEVQGFKDLGFSFEKETVNTSVASILPGLQVKSREETEEDRAVRRPYLSEAWMVQSCAPPPIPNYTSNKSSKDMKAHIKFWARAVASNVRQEC</sequence>
<dbReference type="EMBL" id="JAAIUW010000007">
    <property type="protein sequence ID" value="KAF7822673.1"/>
    <property type="molecule type" value="Genomic_DNA"/>
</dbReference>
<feature type="compositionally biased region" description="Polar residues" evidence="1">
    <location>
        <begin position="155"/>
        <end position="176"/>
    </location>
</feature>
<keyword evidence="2" id="KW-0418">Kinase</keyword>
<feature type="compositionally biased region" description="Basic and acidic residues" evidence="1">
    <location>
        <begin position="135"/>
        <end position="147"/>
    </location>
</feature>
<dbReference type="AlphaFoldDB" id="A0A834TI74"/>
<dbReference type="PANTHER" id="PTHR33785">
    <property type="entry name" value="OS06G0550800 PROTEIN"/>
    <property type="match status" value="1"/>
</dbReference>